<dbReference type="RefSeq" id="WP_076712510.1">
    <property type="nucleotide sequence ID" value="NZ_MOEN01000005.1"/>
</dbReference>
<dbReference type="GO" id="GO:0003723">
    <property type="term" value="F:RNA binding"/>
    <property type="evidence" value="ECO:0007669"/>
    <property type="project" value="UniProtKB-UniRule"/>
</dbReference>
<accession>A0A1R1MMI3</accession>
<dbReference type="PROSITE" id="PS00092">
    <property type="entry name" value="N6_MTASE"/>
    <property type="match status" value="1"/>
</dbReference>
<sequence>MESRTVFKLFAVSQPGIEEITLSELEDLGIEGKVVPGGVEFKGGLRELYLSNLWLRTANRILVRVASFKVTTFSELVKKVSRYPWDIYFPFPQKVKVRVTCKKSKLYHSKAVAERILKGIHHRLKHQLEEAKFEDEGTSIIVRIENDFCTISVNSSGASLHKRGYRVVETEAPLRETLASAMILASGWDRKTPLIDPFCGSGTIPIEAALISANIPPGLNREFAFMKWKNFDGSLWNQILENARESIKDFPEVYGFDISEHAIKAAVNNAEAAGVEIFLKVASLPKGKIMPLVYVITNPPYGKRIKVNAEKIYKEFGDWLKKSFLGYKVGFLAPSNRLVSATGIKCKKILSFSNGGIRVNLYCNR</sequence>
<dbReference type="PANTHER" id="PTHR47313:SF1">
    <property type="entry name" value="RIBOSOMAL RNA LARGE SUBUNIT METHYLTRANSFERASE K_L"/>
    <property type="match status" value="1"/>
</dbReference>
<organism evidence="5 6">
    <name type="scientific">Desulfurobacterium indicum</name>
    <dbReference type="NCBI Taxonomy" id="1914305"/>
    <lineage>
        <taxon>Bacteria</taxon>
        <taxon>Pseudomonadati</taxon>
        <taxon>Aquificota</taxon>
        <taxon>Aquificia</taxon>
        <taxon>Desulfurobacteriales</taxon>
        <taxon>Desulfurobacteriaceae</taxon>
        <taxon>Desulfurobacterium</taxon>
    </lineage>
</organism>
<evidence type="ECO:0000256" key="3">
    <source>
        <dbReference type="PROSITE-ProRule" id="PRU00529"/>
    </source>
</evidence>
<dbReference type="GO" id="GO:0070043">
    <property type="term" value="F:rRNA (guanine-N7-)-methyltransferase activity"/>
    <property type="evidence" value="ECO:0007669"/>
    <property type="project" value="TreeGrafter"/>
</dbReference>
<dbReference type="PANTHER" id="PTHR47313">
    <property type="entry name" value="RIBOSOMAL RNA LARGE SUBUNIT METHYLTRANSFERASE K/L"/>
    <property type="match status" value="1"/>
</dbReference>
<evidence type="ECO:0000313" key="6">
    <source>
        <dbReference type="Proteomes" id="UP000187408"/>
    </source>
</evidence>
<keyword evidence="6" id="KW-1185">Reference proteome</keyword>
<dbReference type="AlphaFoldDB" id="A0A1R1MMI3"/>
<dbReference type="InterPro" id="IPR000241">
    <property type="entry name" value="RlmKL-like_Mtase"/>
</dbReference>
<dbReference type="SUPFAM" id="SSF53335">
    <property type="entry name" value="S-adenosyl-L-methionine-dependent methyltransferases"/>
    <property type="match status" value="1"/>
</dbReference>
<dbReference type="Gene3D" id="3.30.2130.30">
    <property type="match status" value="1"/>
</dbReference>
<dbReference type="InterPro" id="IPR054170">
    <property type="entry name" value="RlmL_1st"/>
</dbReference>
<dbReference type="OrthoDB" id="9809404at2"/>
<dbReference type="InterPro" id="IPR002052">
    <property type="entry name" value="DNA_methylase_N6_adenine_CS"/>
</dbReference>
<keyword evidence="2 5" id="KW-0808">Transferase</keyword>
<dbReference type="InterPro" id="IPR029063">
    <property type="entry name" value="SAM-dependent_MTases_sf"/>
</dbReference>
<dbReference type="Pfam" id="PF22020">
    <property type="entry name" value="RlmL_1st"/>
    <property type="match status" value="1"/>
</dbReference>
<evidence type="ECO:0000259" key="4">
    <source>
        <dbReference type="PROSITE" id="PS51165"/>
    </source>
</evidence>
<dbReference type="GO" id="GO:0008990">
    <property type="term" value="F:rRNA (guanine-N2-)-methyltransferase activity"/>
    <property type="evidence" value="ECO:0007669"/>
    <property type="project" value="TreeGrafter"/>
</dbReference>
<dbReference type="InterPro" id="IPR053943">
    <property type="entry name" value="RlmKL-like_Mtase_CS"/>
</dbReference>
<dbReference type="STRING" id="1914305.BLW93_02345"/>
<dbReference type="PROSITE" id="PS51165">
    <property type="entry name" value="THUMP"/>
    <property type="match status" value="1"/>
</dbReference>
<name>A0A1R1MMI3_9BACT</name>
<keyword evidence="3" id="KW-0694">RNA-binding</keyword>
<dbReference type="InterPro" id="IPR004114">
    <property type="entry name" value="THUMP_dom"/>
</dbReference>
<keyword evidence="1 5" id="KW-0489">Methyltransferase</keyword>
<gene>
    <name evidence="5" type="ORF">BLW93_02345</name>
</gene>
<dbReference type="CDD" id="cd11715">
    <property type="entry name" value="THUMP_AdoMetMT"/>
    <property type="match status" value="1"/>
</dbReference>
<dbReference type="Pfam" id="PF01170">
    <property type="entry name" value="UPF0020"/>
    <property type="match status" value="1"/>
</dbReference>
<evidence type="ECO:0000256" key="1">
    <source>
        <dbReference type="ARBA" id="ARBA00022603"/>
    </source>
</evidence>
<reference evidence="5 6" key="1">
    <citation type="submission" date="2016-10" db="EMBL/GenBank/DDBJ databases">
        <title>Genome sequence of a sulfur-reducing bacterium Desulfurobacterium indicum K6013.</title>
        <authorList>
            <person name="Cao J."/>
            <person name="Shao Z."/>
            <person name="Alain K."/>
            <person name="Jebbar M."/>
        </authorList>
    </citation>
    <scope>NUCLEOTIDE SEQUENCE [LARGE SCALE GENOMIC DNA]</scope>
    <source>
        <strain evidence="5 6">K6013</strain>
    </source>
</reference>
<evidence type="ECO:0000256" key="2">
    <source>
        <dbReference type="ARBA" id="ARBA00022679"/>
    </source>
</evidence>
<feature type="domain" description="THUMP" evidence="4">
    <location>
        <begin position="47"/>
        <end position="155"/>
    </location>
</feature>
<protein>
    <submittedName>
        <fullName evidence="5">rRNA (Guanine-N2)-methyltransferase</fullName>
    </submittedName>
</protein>
<dbReference type="Pfam" id="PF02926">
    <property type="entry name" value="THUMP"/>
    <property type="match status" value="1"/>
</dbReference>
<comment type="caution">
    <text evidence="5">The sequence shown here is derived from an EMBL/GenBank/DDBJ whole genome shotgun (WGS) entry which is preliminary data.</text>
</comment>
<dbReference type="EMBL" id="MOEN01000005">
    <property type="protein sequence ID" value="OMH41031.1"/>
    <property type="molecule type" value="Genomic_DNA"/>
</dbReference>
<dbReference type="PROSITE" id="PS01261">
    <property type="entry name" value="UPF0020"/>
    <property type="match status" value="1"/>
</dbReference>
<evidence type="ECO:0000313" key="5">
    <source>
        <dbReference type="EMBL" id="OMH41031.1"/>
    </source>
</evidence>
<dbReference type="Proteomes" id="UP000187408">
    <property type="component" value="Unassembled WGS sequence"/>
</dbReference>
<dbReference type="Gene3D" id="3.40.50.150">
    <property type="entry name" value="Vaccinia Virus protein VP39"/>
    <property type="match status" value="1"/>
</dbReference>
<proteinExistence type="predicted"/>